<evidence type="ECO:0000259" key="3">
    <source>
        <dbReference type="SMART" id="SM00062"/>
    </source>
</evidence>
<dbReference type="Pfam" id="PF00497">
    <property type="entry name" value="SBP_bac_3"/>
    <property type="match status" value="1"/>
</dbReference>
<gene>
    <name evidence="5" type="ORF">BINDI_1058</name>
</gene>
<sequence length="287" mass="30813">MTLFTRKTTTRFMVAALTFATLMSGAACGSGSSSAKDDTKSGAITEETINPGTLTIATGDPAYTPYVEDNDPESGKGYEAAVAYAVAEKMGFSKDKVKWTRTSFDAAIAPGTKDFDMNIQQFSITSERKNAVDFTPSYYNSTQSLVVHKDSKYASVKSLSELKDAKIGAMVGSTSYTVAQDKLKKDVQTFNDNATLAQALDTNQIDALVIDTPSAYNIVESKQVKEGAVLGQIKGSEDPEGMGIVLPKDSKLTEAASKAVTELDKDGTLKKLQEQWLHEYTSTPTLG</sequence>
<dbReference type="Proteomes" id="UP000028569">
    <property type="component" value="Chromosome"/>
</dbReference>
<dbReference type="Gene3D" id="3.40.190.10">
    <property type="entry name" value="Periplasmic binding protein-like II"/>
    <property type="match status" value="2"/>
</dbReference>
<dbReference type="InterPro" id="IPR001638">
    <property type="entry name" value="Solute-binding_3/MltF_N"/>
</dbReference>
<dbReference type="PANTHER" id="PTHR35936:SF17">
    <property type="entry name" value="ARGININE-BINDING EXTRACELLULAR PROTEIN ARTP"/>
    <property type="match status" value="1"/>
</dbReference>
<dbReference type="EMBL" id="CP006018">
    <property type="protein sequence ID" value="AIC92321.1"/>
    <property type="molecule type" value="Genomic_DNA"/>
</dbReference>
<dbReference type="GO" id="GO:0016020">
    <property type="term" value="C:membrane"/>
    <property type="evidence" value="ECO:0007669"/>
    <property type="project" value="InterPro"/>
</dbReference>
<protein>
    <submittedName>
        <fullName evidence="5">Solute-binding protein of ABC transporter system</fullName>
    </submittedName>
</protein>
<feature type="domain" description="Ionotropic glutamate receptor C-terminal" evidence="4">
    <location>
        <begin position="53"/>
        <end position="279"/>
    </location>
</feature>
<dbReference type="InterPro" id="IPR001320">
    <property type="entry name" value="Iontro_rcpt_C"/>
</dbReference>
<keyword evidence="1 2" id="KW-0732">Signal</keyword>
<feature type="domain" description="Solute-binding protein family 3/N-terminal" evidence="3">
    <location>
        <begin position="53"/>
        <end position="279"/>
    </location>
</feature>
<proteinExistence type="predicted"/>
<reference evidence="5 6" key="1">
    <citation type="journal article" date="2014" name="Appl. Environ. Microbiol.">
        <title>Genomic encyclopedia of type strains of the genus Bifidobacterium.</title>
        <authorList>
            <person name="Milani C."/>
            <person name="Lugli G.A."/>
            <person name="Duranti S."/>
            <person name="Turroni F."/>
            <person name="Bottacini F."/>
            <person name="Mangifesta M."/>
            <person name="Sanchez B."/>
            <person name="Viappiani A."/>
            <person name="Mancabelli L."/>
            <person name="Taminiau B."/>
            <person name="Delcenserie V."/>
            <person name="Barrangou R."/>
            <person name="Margolles A."/>
            <person name="van Sinderen D."/>
            <person name="Ventura M."/>
        </authorList>
    </citation>
    <scope>NUCLEOTIDE SEQUENCE [LARGE SCALE GENOMIC DNA]</scope>
    <source>
        <strain evidence="5 6">LMG 11587</strain>
    </source>
</reference>
<dbReference type="RefSeq" id="WP_052108849.1">
    <property type="nucleotide sequence ID" value="NZ_JDUE01000001.1"/>
</dbReference>
<evidence type="ECO:0000313" key="5">
    <source>
        <dbReference type="EMBL" id="AIC92321.1"/>
    </source>
</evidence>
<dbReference type="SMART" id="SM00079">
    <property type="entry name" value="PBPe"/>
    <property type="match status" value="1"/>
</dbReference>
<dbReference type="PROSITE" id="PS51257">
    <property type="entry name" value="PROKAR_LIPOPROTEIN"/>
    <property type="match status" value="1"/>
</dbReference>
<keyword evidence="6" id="KW-1185">Reference proteome</keyword>
<dbReference type="OrthoDB" id="8454826at2"/>
<accession>A0A087VVK3</accession>
<feature type="chain" id="PRO_5001831581" evidence="2">
    <location>
        <begin position="36"/>
        <end position="287"/>
    </location>
</feature>
<dbReference type="GO" id="GO:0015276">
    <property type="term" value="F:ligand-gated monoatomic ion channel activity"/>
    <property type="evidence" value="ECO:0007669"/>
    <property type="project" value="InterPro"/>
</dbReference>
<dbReference type="SMART" id="SM00062">
    <property type="entry name" value="PBPb"/>
    <property type="match status" value="1"/>
</dbReference>
<dbReference type="PANTHER" id="PTHR35936">
    <property type="entry name" value="MEMBRANE-BOUND LYTIC MUREIN TRANSGLYCOSYLASE F"/>
    <property type="match status" value="1"/>
</dbReference>
<dbReference type="SUPFAM" id="SSF53850">
    <property type="entry name" value="Periplasmic binding protein-like II"/>
    <property type="match status" value="1"/>
</dbReference>
<dbReference type="CDD" id="cd13530">
    <property type="entry name" value="PBP2_peptides_like"/>
    <property type="match status" value="1"/>
</dbReference>
<evidence type="ECO:0000313" key="6">
    <source>
        <dbReference type="Proteomes" id="UP000028569"/>
    </source>
</evidence>
<evidence type="ECO:0000256" key="1">
    <source>
        <dbReference type="ARBA" id="ARBA00022729"/>
    </source>
</evidence>
<dbReference type="AlphaFoldDB" id="A0A087VVK3"/>
<name>A0A087VVK3_9BIFI</name>
<organism evidence="5 6">
    <name type="scientific">Bifidobacterium [indicum] DSM 20214 = LMG 11587</name>
    <dbReference type="NCBI Taxonomy" id="1341694"/>
    <lineage>
        <taxon>Bacteria</taxon>
        <taxon>Bacillati</taxon>
        <taxon>Actinomycetota</taxon>
        <taxon>Actinomycetes</taxon>
        <taxon>Bifidobacteriales</taxon>
        <taxon>Bifidobacteriaceae</taxon>
        <taxon>Bifidobacterium</taxon>
    </lineage>
</organism>
<feature type="signal peptide" evidence="2">
    <location>
        <begin position="1"/>
        <end position="35"/>
    </location>
</feature>
<dbReference type="HOGENOM" id="CLU_019602_18_3_11"/>
<dbReference type="KEGG" id="bii:BINDI_1058"/>
<evidence type="ECO:0000259" key="4">
    <source>
        <dbReference type="SMART" id="SM00079"/>
    </source>
</evidence>
<evidence type="ECO:0000256" key="2">
    <source>
        <dbReference type="SAM" id="SignalP"/>
    </source>
</evidence>